<keyword evidence="3" id="KW-1185">Reference proteome</keyword>
<feature type="transmembrane region" description="Helical" evidence="1">
    <location>
        <begin position="58"/>
        <end position="78"/>
    </location>
</feature>
<name>A0A6G0T468_APHGL</name>
<dbReference type="AlphaFoldDB" id="A0A6G0T468"/>
<feature type="transmembrane region" description="Helical" evidence="1">
    <location>
        <begin position="84"/>
        <end position="107"/>
    </location>
</feature>
<accession>A0A6G0T468</accession>
<keyword evidence="1" id="KW-0472">Membrane</keyword>
<comment type="caution">
    <text evidence="2">The sequence shown here is derived from an EMBL/GenBank/DDBJ whole genome shotgun (WGS) entry which is preliminary data.</text>
</comment>
<protein>
    <submittedName>
        <fullName evidence="2">Uncharacterized protein</fullName>
    </submittedName>
</protein>
<dbReference type="Proteomes" id="UP000475862">
    <property type="component" value="Unassembled WGS sequence"/>
</dbReference>
<proteinExistence type="predicted"/>
<dbReference type="EMBL" id="VYZN01000060">
    <property type="protein sequence ID" value="KAE9525476.1"/>
    <property type="molecule type" value="Genomic_DNA"/>
</dbReference>
<evidence type="ECO:0000313" key="2">
    <source>
        <dbReference type="EMBL" id="KAE9525476.1"/>
    </source>
</evidence>
<gene>
    <name evidence="2" type="ORF">AGLY_014276</name>
</gene>
<organism evidence="2 3">
    <name type="scientific">Aphis glycines</name>
    <name type="common">Soybean aphid</name>
    <dbReference type="NCBI Taxonomy" id="307491"/>
    <lineage>
        <taxon>Eukaryota</taxon>
        <taxon>Metazoa</taxon>
        <taxon>Ecdysozoa</taxon>
        <taxon>Arthropoda</taxon>
        <taxon>Hexapoda</taxon>
        <taxon>Insecta</taxon>
        <taxon>Pterygota</taxon>
        <taxon>Neoptera</taxon>
        <taxon>Paraneoptera</taxon>
        <taxon>Hemiptera</taxon>
        <taxon>Sternorrhyncha</taxon>
        <taxon>Aphidomorpha</taxon>
        <taxon>Aphidoidea</taxon>
        <taxon>Aphididae</taxon>
        <taxon>Aphidini</taxon>
        <taxon>Aphis</taxon>
        <taxon>Aphis</taxon>
    </lineage>
</organism>
<feature type="transmembrane region" description="Helical" evidence="1">
    <location>
        <begin position="165"/>
        <end position="192"/>
    </location>
</feature>
<reference evidence="2 3" key="1">
    <citation type="submission" date="2019-08" db="EMBL/GenBank/DDBJ databases">
        <title>The genome of the soybean aphid Biotype 1, its phylome, world population structure and adaptation to the North American continent.</title>
        <authorList>
            <person name="Giordano R."/>
            <person name="Donthu R.K."/>
            <person name="Hernandez A.G."/>
            <person name="Wright C.L."/>
            <person name="Zimin A.V."/>
        </authorList>
    </citation>
    <scope>NUCLEOTIDE SEQUENCE [LARGE SCALE GENOMIC DNA]</scope>
    <source>
        <tissue evidence="2">Whole aphids</tissue>
    </source>
</reference>
<keyword evidence="1" id="KW-0812">Transmembrane</keyword>
<evidence type="ECO:0000313" key="3">
    <source>
        <dbReference type="Proteomes" id="UP000475862"/>
    </source>
</evidence>
<evidence type="ECO:0000256" key="1">
    <source>
        <dbReference type="SAM" id="Phobius"/>
    </source>
</evidence>
<keyword evidence="1" id="KW-1133">Transmembrane helix</keyword>
<sequence>MEIAMCLDYSSKYYFHILHFSSFNLISKMMDSYRYSIDSRCVKSQGQEKVRMLGLKSLLHASTNPFHIFHFFTISIVIPFSTSFLSLAMLSFYCLWGLIPLWSIFLINAVRTRLLSALIQQMRVINSYNNLEPQLVQINEILLYCVNKVYLKNPGIFKFRSHTRLVIGIVGIVISLLPVGLRKLIIISYNAWIDMSLMEKN</sequence>